<evidence type="ECO:0000313" key="2">
    <source>
        <dbReference type="Proteomes" id="UP000316649"/>
    </source>
</evidence>
<dbReference type="AlphaFoldDB" id="A0A558DNU8"/>
<comment type="caution">
    <text evidence="1">The sequence shown here is derived from an EMBL/GenBank/DDBJ whole genome shotgun (WGS) entry which is preliminary data.</text>
</comment>
<accession>A0A558DNU8</accession>
<name>A0A558DNU8_9GAMM</name>
<dbReference type="Proteomes" id="UP000316649">
    <property type="component" value="Unassembled WGS sequence"/>
</dbReference>
<proteinExistence type="predicted"/>
<reference evidence="1 2" key="1">
    <citation type="submission" date="2019-07" db="EMBL/GenBank/DDBJ databases">
        <title>The pathways for chlorine oxyanion respiration interact through the shared metabolite chlorate.</title>
        <authorList>
            <person name="Barnum T.P."/>
            <person name="Cheng Y."/>
            <person name="Hill K.A."/>
            <person name="Lucas L.N."/>
            <person name="Carlson H.K."/>
            <person name="Coates J.D."/>
        </authorList>
    </citation>
    <scope>NUCLEOTIDE SEQUENCE [LARGE SCALE GENOMIC DNA]</scope>
    <source>
        <strain evidence="1 2">BK-1</strain>
    </source>
</reference>
<sequence length="103" mass="11660">MSVIIPVNKQYRIELEKYSWQVSQWVSRPSRKNGGNWTGLSWHNTLQQAGETLQRRLVADEDLEGVQEIIDALRASSHLIASAIVASGLPNSWMDRSDPDKEV</sequence>
<keyword evidence="2" id="KW-1185">Reference proteome</keyword>
<dbReference type="RefSeq" id="WP_144357295.1">
    <property type="nucleotide sequence ID" value="NZ_VMNH01000003.1"/>
</dbReference>
<protein>
    <submittedName>
        <fullName evidence="1">Uncharacterized protein</fullName>
    </submittedName>
</protein>
<organism evidence="1 2">
    <name type="scientific">Sedimenticola selenatireducens</name>
    <dbReference type="NCBI Taxonomy" id="191960"/>
    <lineage>
        <taxon>Bacteria</taxon>
        <taxon>Pseudomonadati</taxon>
        <taxon>Pseudomonadota</taxon>
        <taxon>Gammaproteobacteria</taxon>
        <taxon>Chromatiales</taxon>
        <taxon>Sedimenticolaceae</taxon>
        <taxon>Sedimenticola</taxon>
    </lineage>
</organism>
<dbReference type="EMBL" id="VMNH01000003">
    <property type="protein sequence ID" value="TVO78449.1"/>
    <property type="molecule type" value="Genomic_DNA"/>
</dbReference>
<gene>
    <name evidence="1" type="ORF">FHP88_01935</name>
</gene>
<evidence type="ECO:0000313" key="1">
    <source>
        <dbReference type="EMBL" id="TVO78449.1"/>
    </source>
</evidence>